<accession>A0A2J6TJQ3</accession>
<dbReference type="STRING" id="1095630.A0A2J6TJQ3"/>
<dbReference type="GeneID" id="36580038"/>
<keyword evidence="2" id="KW-1185">Reference proteome</keyword>
<proteinExistence type="predicted"/>
<dbReference type="InParanoid" id="A0A2J6TJQ3"/>
<dbReference type="OrthoDB" id="4062651at2759"/>
<evidence type="ECO:0000313" key="1">
    <source>
        <dbReference type="EMBL" id="PMD63247.1"/>
    </source>
</evidence>
<organism evidence="1 2">
    <name type="scientific">Hyaloscypha bicolor E</name>
    <dbReference type="NCBI Taxonomy" id="1095630"/>
    <lineage>
        <taxon>Eukaryota</taxon>
        <taxon>Fungi</taxon>
        <taxon>Dikarya</taxon>
        <taxon>Ascomycota</taxon>
        <taxon>Pezizomycotina</taxon>
        <taxon>Leotiomycetes</taxon>
        <taxon>Helotiales</taxon>
        <taxon>Hyaloscyphaceae</taxon>
        <taxon>Hyaloscypha</taxon>
        <taxon>Hyaloscypha bicolor</taxon>
    </lineage>
</organism>
<gene>
    <name evidence="1" type="ORF">K444DRAFT_330567</name>
</gene>
<dbReference type="RefSeq" id="XP_024740151.1">
    <property type="nucleotide sequence ID" value="XM_024871956.1"/>
</dbReference>
<reference evidence="1 2" key="1">
    <citation type="submission" date="2016-04" db="EMBL/GenBank/DDBJ databases">
        <title>A degradative enzymes factory behind the ericoid mycorrhizal symbiosis.</title>
        <authorList>
            <consortium name="DOE Joint Genome Institute"/>
            <person name="Martino E."/>
            <person name="Morin E."/>
            <person name="Grelet G."/>
            <person name="Kuo A."/>
            <person name="Kohler A."/>
            <person name="Daghino S."/>
            <person name="Barry K."/>
            <person name="Choi C."/>
            <person name="Cichocki N."/>
            <person name="Clum A."/>
            <person name="Copeland A."/>
            <person name="Hainaut M."/>
            <person name="Haridas S."/>
            <person name="Labutti K."/>
            <person name="Lindquist E."/>
            <person name="Lipzen A."/>
            <person name="Khouja H.-R."/>
            <person name="Murat C."/>
            <person name="Ohm R."/>
            <person name="Olson A."/>
            <person name="Spatafora J."/>
            <person name="Veneault-Fourrey C."/>
            <person name="Henrissat B."/>
            <person name="Grigoriev I."/>
            <person name="Martin F."/>
            <person name="Perotto S."/>
        </authorList>
    </citation>
    <scope>NUCLEOTIDE SEQUENCE [LARGE SCALE GENOMIC DNA]</scope>
    <source>
        <strain evidence="1 2">E</strain>
    </source>
</reference>
<dbReference type="AlphaFoldDB" id="A0A2J6TJQ3"/>
<name>A0A2J6TJQ3_9HELO</name>
<evidence type="ECO:0000313" key="2">
    <source>
        <dbReference type="Proteomes" id="UP000235371"/>
    </source>
</evidence>
<protein>
    <submittedName>
        <fullName evidence="1">Uncharacterized protein</fullName>
    </submittedName>
</protein>
<dbReference type="EMBL" id="KZ613782">
    <property type="protein sequence ID" value="PMD63247.1"/>
    <property type="molecule type" value="Genomic_DNA"/>
</dbReference>
<sequence length="355" mass="40506">MFPGILPFQPLMSYLHPSFMIQHLTQRSLKEFRRSVVADEQWESFGVDVQLLCLPWQPLHLNIRRYVPSCHLYSLQTQSNSQAMAIHYSLPVGIYKPAQKATTRRFNKYLDKLINNHLPDYARFMHNLRGFDHSSRTLEVLLLCFQEWKDKSINNPQCPTHELVLMENAIKLIAIQSFLGVGLILETIPAAFTHSPFPSPTGPQLAFPDNQIPRLLNRQIKTIFFAIYKTLLLQVLMGFKAVASNKTSWGTSVFVGICLAFLLERIEAGSQEYLFFAKSVYMDEEGGLGDAEAYSREVESVVFDRIYRILGSGVKMKTDGANAMALELLDSLRWVREGFSKFLCPSFSSTRINLP</sequence>
<dbReference type="Proteomes" id="UP000235371">
    <property type="component" value="Unassembled WGS sequence"/>
</dbReference>